<dbReference type="EMBL" id="SWKU01000027">
    <property type="protein sequence ID" value="KAF2996447.1"/>
    <property type="molecule type" value="Genomic_DNA"/>
</dbReference>
<keyword evidence="4" id="KW-1185">Reference proteome</keyword>
<proteinExistence type="predicted"/>
<dbReference type="AlphaFoldDB" id="A0A9P4W4Z0"/>
<sequence length="220" mass="24695">MPQQTRPDSVVEPDPPAPVPQETRAVLPNFIAGTPETGWYDRLDPSYRMRTGAEARQFFKKGRVFAMLYSEPAGETARFDPHNDAYTTVRFGEAVFTQIRRFVIVSVRRGFVYACAIATYGGQGTRKHGCNPAEHAVICNTGVDPRTCLLPGESLPKEGIQVDPPEQADSNSYLSTKSRLRFGKAYTIEWNVKVKDIGTVAARDMARLLQYYQDEDREIN</sequence>
<dbReference type="PANTHER" id="PTHR35391">
    <property type="entry name" value="C2H2-TYPE DOMAIN-CONTAINING PROTEIN-RELATED"/>
    <property type="match status" value="1"/>
</dbReference>
<evidence type="ECO:0000256" key="1">
    <source>
        <dbReference type="SAM" id="MobiDB-lite"/>
    </source>
</evidence>
<evidence type="ECO:0000313" key="4">
    <source>
        <dbReference type="Proteomes" id="UP000801428"/>
    </source>
</evidence>
<gene>
    <name evidence="3" type="ORF">E8E13_003810</name>
</gene>
<comment type="caution">
    <text evidence="3">The sequence shown here is derived from an EMBL/GenBank/DDBJ whole genome shotgun (WGS) entry which is preliminary data.</text>
</comment>
<dbReference type="PANTHER" id="PTHR35391:SF5">
    <property type="entry name" value="DUF6590 DOMAIN-CONTAINING PROTEIN"/>
    <property type="match status" value="1"/>
</dbReference>
<name>A0A9P4W4Z0_CURKU</name>
<reference evidence="3" key="1">
    <citation type="submission" date="2019-04" db="EMBL/GenBank/DDBJ databases">
        <title>Sequencing of skin fungus with MAO and IRED activity.</title>
        <authorList>
            <person name="Marsaioli A.J."/>
            <person name="Bonatto J.M.C."/>
            <person name="Reis Junior O."/>
        </authorList>
    </citation>
    <scope>NUCLEOTIDE SEQUENCE</scope>
    <source>
        <strain evidence="3">30M1</strain>
    </source>
</reference>
<evidence type="ECO:0000313" key="3">
    <source>
        <dbReference type="EMBL" id="KAF2996447.1"/>
    </source>
</evidence>
<protein>
    <recommendedName>
        <fullName evidence="2">DUF6590 domain-containing protein</fullName>
    </recommendedName>
</protein>
<organism evidence="3 4">
    <name type="scientific">Curvularia kusanoi</name>
    <name type="common">Cochliobolus kusanoi</name>
    <dbReference type="NCBI Taxonomy" id="90978"/>
    <lineage>
        <taxon>Eukaryota</taxon>
        <taxon>Fungi</taxon>
        <taxon>Dikarya</taxon>
        <taxon>Ascomycota</taxon>
        <taxon>Pezizomycotina</taxon>
        <taxon>Dothideomycetes</taxon>
        <taxon>Pleosporomycetidae</taxon>
        <taxon>Pleosporales</taxon>
        <taxon>Pleosporineae</taxon>
        <taxon>Pleosporaceae</taxon>
        <taxon>Curvularia</taxon>
    </lineage>
</organism>
<dbReference type="InterPro" id="IPR046497">
    <property type="entry name" value="DUF6590"/>
</dbReference>
<evidence type="ECO:0000259" key="2">
    <source>
        <dbReference type="Pfam" id="PF20233"/>
    </source>
</evidence>
<dbReference type="OrthoDB" id="3559580at2759"/>
<feature type="domain" description="DUF6590" evidence="2">
    <location>
        <begin position="56"/>
        <end position="209"/>
    </location>
</feature>
<dbReference type="Pfam" id="PF20233">
    <property type="entry name" value="DUF6590"/>
    <property type="match status" value="1"/>
</dbReference>
<dbReference type="Proteomes" id="UP000801428">
    <property type="component" value="Unassembled WGS sequence"/>
</dbReference>
<feature type="region of interest" description="Disordered" evidence="1">
    <location>
        <begin position="1"/>
        <end position="22"/>
    </location>
</feature>
<accession>A0A9P4W4Z0</accession>